<dbReference type="PRINTS" id="PR00502">
    <property type="entry name" value="NUDIXFAMILY"/>
</dbReference>
<dbReference type="PANTHER" id="PTHR43736:SF1">
    <property type="entry name" value="DIHYDRONEOPTERIN TRIPHOSPHATE DIPHOSPHATASE"/>
    <property type="match status" value="1"/>
</dbReference>
<gene>
    <name evidence="5" type="ORF">IW256_003976</name>
</gene>
<evidence type="ECO:0000256" key="3">
    <source>
        <dbReference type="RuleBase" id="RU003476"/>
    </source>
</evidence>
<evidence type="ECO:0000313" key="5">
    <source>
        <dbReference type="EMBL" id="MBG6089863.1"/>
    </source>
</evidence>
<organism evidence="5 6">
    <name type="scientific">Actinomadura viridis</name>
    <dbReference type="NCBI Taxonomy" id="58110"/>
    <lineage>
        <taxon>Bacteria</taxon>
        <taxon>Bacillati</taxon>
        <taxon>Actinomycetota</taxon>
        <taxon>Actinomycetes</taxon>
        <taxon>Streptosporangiales</taxon>
        <taxon>Thermomonosporaceae</taxon>
        <taxon>Actinomadura</taxon>
    </lineage>
</organism>
<reference evidence="5" key="1">
    <citation type="submission" date="2020-11" db="EMBL/GenBank/DDBJ databases">
        <title>Sequencing the genomes of 1000 actinobacteria strains.</title>
        <authorList>
            <person name="Klenk H.-P."/>
        </authorList>
    </citation>
    <scope>NUCLEOTIDE SEQUENCE</scope>
    <source>
        <strain evidence="5">DSM 43175</strain>
    </source>
</reference>
<dbReference type="AlphaFoldDB" id="A0A931DJR9"/>
<dbReference type="PROSITE" id="PS00893">
    <property type="entry name" value="NUDIX_BOX"/>
    <property type="match status" value="1"/>
</dbReference>
<keyword evidence="2 3" id="KW-0378">Hydrolase</keyword>
<dbReference type="InterPro" id="IPR020476">
    <property type="entry name" value="Nudix_hydrolase"/>
</dbReference>
<evidence type="ECO:0000256" key="1">
    <source>
        <dbReference type="ARBA" id="ARBA00005582"/>
    </source>
</evidence>
<dbReference type="PROSITE" id="PS51462">
    <property type="entry name" value="NUDIX"/>
    <property type="match status" value="1"/>
</dbReference>
<dbReference type="InterPro" id="IPR015797">
    <property type="entry name" value="NUDIX_hydrolase-like_dom_sf"/>
</dbReference>
<comment type="caution">
    <text evidence="5">The sequence shown here is derived from an EMBL/GenBank/DDBJ whole genome shotgun (WGS) entry which is preliminary data.</text>
</comment>
<evidence type="ECO:0000256" key="2">
    <source>
        <dbReference type="ARBA" id="ARBA00022801"/>
    </source>
</evidence>
<accession>A0A931DJR9</accession>
<dbReference type="InterPro" id="IPR000086">
    <property type="entry name" value="NUDIX_hydrolase_dom"/>
</dbReference>
<name>A0A931DJR9_9ACTN</name>
<dbReference type="SUPFAM" id="SSF55811">
    <property type="entry name" value="Nudix"/>
    <property type="match status" value="1"/>
</dbReference>
<sequence>MDTDEALTYTDPEVLRAAEAGADWADPITDPTQIDWAPRQDAALIPFEVINGRPMNPREKTGITRGRNKLGHWGEKAAADALVLATGPDGHRRALLIERTDRHGWAIPGGCLDPEETPLAAAVRELEEETGLVLPDAAWQVTPVRYVPDPRASDEAWMVTVLCVAQLGAGDELPAVAGADDAARAEWVLADDYETLVKDLADTYGGVVFPAHVDMLQEALHASVTAKPEGA</sequence>
<protein>
    <submittedName>
        <fullName evidence="5">ADP-ribose pyrophosphatase YjhB (NUDIX family)</fullName>
    </submittedName>
</protein>
<keyword evidence="6" id="KW-1185">Reference proteome</keyword>
<dbReference type="Pfam" id="PF00293">
    <property type="entry name" value="NUDIX"/>
    <property type="match status" value="1"/>
</dbReference>
<dbReference type="Gene3D" id="3.90.79.10">
    <property type="entry name" value="Nucleoside Triphosphate Pyrophosphohydrolase"/>
    <property type="match status" value="1"/>
</dbReference>
<comment type="similarity">
    <text evidence="1 3">Belongs to the Nudix hydrolase family.</text>
</comment>
<dbReference type="PANTHER" id="PTHR43736">
    <property type="entry name" value="ADP-RIBOSE PYROPHOSPHATASE"/>
    <property type="match status" value="1"/>
</dbReference>
<dbReference type="RefSeq" id="WP_197012406.1">
    <property type="nucleotide sequence ID" value="NZ_BAABES010000010.1"/>
</dbReference>
<dbReference type="InterPro" id="IPR020084">
    <property type="entry name" value="NUDIX_hydrolase_CS"/>
</dbReference>
<dbReference type="GO" id="GO:0016787">
    <property type="term" value="F:hydrolase activity"/>
    <property type="evidence" value="ECO:0007669"/>
    <property type="project" value="UniProtKB-KW"/>
</dbReference>
<evidence type="ECO:0000259" key="4">
    <source>
        <dbReference type="PROSITE" id="PS51462"/>
    </source>
</evidence>
<proteinExistence type="inferred from homology"/>
<dbReference type="EMBL" id="JADOUA010000001">
    <property type="protein sequence ID" value="MBG6089863.1"/>
    <property type="molecule type" value="Genomic_DNA"/>
</dbReference>
<dbReference type="Proteomes" id="UP000614047">
    <property type="component" value="Unassembled WGS sequence"/>
</dbReference>
<evidence type="ECO:0000313" key="6">
    <source>
        <dbReference type="Proteomes" id="UP000614047"/>
    </source>
</evidence>
<feature type="domain" description="Nudix hydrolase" evidence="4">
    <location>
        <begin position="74"/>
        <end position="213"/>
    </location>
</feature>